<dbReference type="InterPro" id="IPR032880">
    <property type="entry name" value="CSC1/OSCA1-like_N"/>
</dbReference>
<comment type="subcellular location">
    <subcellularLocation>
        <location evidence="1">Membrane</location>
        <topology evidence="1">Multi-pass membrane protein</topology>
    </subcellularLocation>
</comment>
<feature type="region of interest" description="Disordered" evidence="7">
    <location>
        <begin position="1153"/>
        <end position="1191"/>
    </location>
</feature>
<keyword evidence="12" id="KW-1185">Reference proteome</keyword>
<dbReference type="GO" id="GO:0005886">
    <property type="term" value="C:plasma membrane"/>
    <property type="evidence" value="ECO:0007669"/>
    <property type="project" value="TreeGrafter"/>
</dbReference>
<keyword evidence="4 8" id="KW-0812">Transmembrane</keyword>
<evidence type="ECO:0000256" key="7">
    <source>
        <dbReference type="SAM" id="MobiDB-lite"/>
    </source>
</evidence>
<gene>
    <name evidence="11" type="ORF">RSOLAG1IB_07671</name>
</gene>
<feature type="transmembrane region" description="Helical" evidence="8">
    <location>
        <begin position="1016"/>
        <end position="1036"/>
    </location>
</feature>
<dbReference type="PANTHER" id="PTHR13018:SF139">
    <property type="entry name" value="PHOSPHATE METABOLISM PROTEIN 7"/>
    <property type="match status" value="1"/>
</dbReference>
<organism evidence="11 12">
    <name type="scientific">Thanatephorus cucumeris (strain AG1-IB / isolate 7/3/14)</name>
    <name type="common">Lettuce bottom rot fungus</name>
    <name type="synonym">Rhizoctonia solani</name>
    <dbReference type="NCBI Taxonomy" id="1108050"/>
    <lineage>
        <taxon>Eukaryota</taxon>
        <taxon>Fungi</taxon>
        <taxon>Dikarya</taxon>
        <taxon>Basidiomycota</taxon>
        <taxon>Agaricomycotina</taxon>
        <taxon>Agaricomycetes</taxon>
        <taxon>Cantharellales</taxon>
        <taxon>Ceratobasidiaceae</taxon>
        <taxon>Rhizoctonia</taxon>
        <taxon>Rhizoctonia solani AG-1</taxon>
    </lineage>
</organism>
<reference evidence="11 12" key="1">
    <citation type="submission" date="2014-11" db="EMBL/GenBank/DDBJ databases">
        <authorList>
            <person name="Wibberg Daniel"/>
        </authorList>
    </citation>
    <scope>NUCLEOTIDE SEQUENCE [LARGE SCALE GENOMIC DNA]</scope>
    <source>
        <strain evidence="11">Rhizoctonia solani AG1-IB 7/3/14</strain>
    </source>
</reference>
<evidence type="ECO:0000256" key="8">
    <source>
        <dbReference type="SAM" id="Phobius"/>
    </source>
</evidence>
<evidence type="ECO:0000256" key="3">
    <source>
        <dbReference type="ARBA" id="ARBA00022448"/>
    </source>
</evidence>
<feature type="transmembrane region" description="Helical" evidence="8">
    <location>
        <begin position="915"/>
        <end position="932"/>
    </location>
</feature>
<feature type="domain" description="CSC1/OSCA1-like N-terminal transmembrane" evidence="10">
    <location>
        <begin position="84"/>
        <end position="208"/>
    </location>
</feature>
<feature type="transmembrane region" description="Helical" evidence="8">
    <location>
        <begin position="813"/>
        <end position="835"/>
    </location>
</feature>
<feature type="region of interest" description="Disordered" evidence="7">
    <location>
        <begin position="1517"/>
        <end position="1543"/>
    </location>
</feature>
<dbReference type="InterPro" id="IPR003864">
    <property type="entry name" value="CSC1/OSCA1-like_7TM"/>
</dbReference>
<dbReference type="InterPro" id="IPR045122">
    <property type="entry name" value="Csc1-like"/>
</dbReference>
<evidence type="ECO:0000259" key="9">
    <source>
        <dbReference type="Pfam" id="PF02714"/>
    </source>
</evidence>
<feature type="domain" description="CSC1/OSCA1-like 7TM region" evidence="9">
    <location>
        <begin position="759"/>
        <end position="1032"/>
    </location>
</feature>
<feature type="compositionally biased region" description="Polar residues" evidence="7">
    <location>
        <begin position="558"/>
        <end position="581"/>
    </location>
</feature>
<feature type="compositionally biased region" description="Basic and acidic residues" evidence="7">
    <location>
        <begin position="449"/>
        <end position="472"/>
    </location>
</feature>
<dbReference type="PANTHER" id="PTHR13018">
    <property type="entry name" value="PROBABLE MEMBRANE PROTEIN DUF221-RELATED"/>
    <property type="match status" value="1"/>
</dbReference>
<keyword evidence="5 8" id="KW-1133">Transmembrane helix</keyword>
<evidence type="ECO:0000313" key="11">
    <source>
        <dbReference type="EMBL" id="CEL56255.1"/>
    </source>
</evidence>
<dbReference type="GO" id="GO:0005227">
    <property type="term" value="F:calcium-activated cation channel activity"/>
    <property type="evidence" value="ECO:0007669"/>
    <property type="project" value="InterPro"/>
</dbReference>
<dbReference type="Pfam" id="PF13967">
    <property type="entry name" value="RSN1_TM"/>
    <property type="match status" value="1"/>
</dbReference>
<feature type="region of interest" description="Disordered" evidence="7">
    <location>
        <begin position="449"/>
        <end position="490"/>
    </location>
</feature>
<accession>A0A0B7FF60</accession>
<keyword evidence="3" id="KW-0813">Transport</keyword>
<proteinExistence type="inferred from homology"/>
<keyword evidence="6 8" id="KW-0472">Membrane</keyword>
<feature type="region of interest" description="Disordered" evidence="7">
    <location>
        <begin position="1083"/>
        <end position="1110"/>
    </location>
</feature>
<dbReference type="EMBL" id="LN679120">
    <property type="protein sequence ID" value="CEL56255.1"/>
    <property type="molecule type" value="Genomic_DNA"/>
</dbReference>
<evidence type="ECO:0000256" key="5">
    <source>
        <dbReference type="ARBA" id="ARBA00022989"/>
    </source>
</evidence>
<feature type="compositionally biased region" description="Basic and acidic residues" evidence="7">
    <location>
        <begin position="1519"/>
        <end position="1539"/>
    </location>
</feature>
<evidence type="ECO:0000259" key="10">
    <source>
        <dbReference type="Pfam" id="PF13967"/>
    </source>
</evidence>
<feature type="transmembrane region" description="Helical" evidence="8">
    <location>
        <begin position="855"/>
        <end position="877"/>
    </location>
</feature>
<evidence type="ECO:0000256" key="2">
    <source>
        <dbReference type="ARBA" id="ARBA00007779"/>
    </source>
</evidence>
<feature type="region of interest" description="Disordered" evidence="7">
    <location>
        <begin position="554"/>
        <end position="589"/>
    </location>
</feature>
<feature type="region of interest" description="Disordered" evidence="7">
    <location>
        <begin position="317"/>
        <end position="377"/>
    </location>
</feature>
<protein>
    <submittedName>
        <fullName evidence="11">Putative membrane protein C2G11,09</fullName>
    </submittedName>
</protein>
<feature type="transmembrane region" description="Helical" evidence="8">
    <location>
        <begin position="135"/>
        <end position="157"/>
    </location>
</feature>
<dbReference type="STRING" id="1108050.A0A0B7FF60"/>
<feature type="compositionally biased region" description="Polar residues" evidence="7">
    <location>
        <begin position="473"/>
        <end position="482"/>
    </location>
</feature>
<evidence type="ECO:0000256" key="6">
    <source>
        <dbReference type="ARBA" id="ARBA00023136"/>
    </source>
</evidence>
<dbReference type="Proteomes" id="UP000059188">
    <property type="component" value="Unassembled WGS sequence"/>
</dbReference>
<feature type="region of interest" description="Disordered" evidence="7">
    <location>
        <begin position="1466"/>
        <end position="1495"/>
    </location>
</feature>
<feature type="region of interest" description="Disordered" evidence="7">
    <location>
        <begin position="264"/>
        <end position="285"/>
    </location>
</feature>
<feature type="transmembrane region" description="Helical" evidence="8">
    <location>
        <begin position="1042"/>
        <end position="1061"/>
    </location>
</feature>
<feature type="transmembrane region" description="Helical" evidence="8">
    <location>
        <begin position="12"/>
        <end position="33"/>
    </location>
</feature>
<evidence type="ECO:0000313" key="12">
    <source>
        <dbReference type="Proteomes" id="UP000059188"/>
    </source>
</evidence>
<dbReference type="Pfam" id="PF02714">
    <property type="entry name" value="RSN1_7TM"/>
    <property type="match status" value="1"/>
</dbReference>
<dbReference type="OrthoDB" id="1689567at2759"/>
<feature type="compositionally biased region" description="Basic and acidic residues" evidence="7">
    <location>
        <begin position="1322"/>
        <end position="1333"/>
    </location>
</feature>
<comment type="similarity">
    <text evidence="2">Belongs to the CSC1 (TC 1.A.17) family.</text>
</comment>
<sequence length="1558" mass="174165">MATYSERGEATYAGLLQQTYAAIIVGSVCITLVETLRRVPRRRARGETARNEPFPVGDTKGLSSDDVKSVRNLGSRENWTNGYLYMARCWAVIPSPVQPKWPLMWIWQVLRTNDETFLRLSGVDATVYTRFLRACFYFAALHTCTTLLVILPIHYILGPEEIKKSDINRGSVTSLVSGLPDERADKILWVHMGMVIWITISWILLLVWFVLGSLKYRAYAARHAPAPAMSRIGSPKQPTPPSTALHPDSAGALSSFPAASYTTGTPLLPMHPEPTPIRLPTSSNGYAPDHSLRCRTVMITNIPQNLRTPQMLRRYFGRYLPDGPAPESLEDDKRKRTKSWNKLKSGLRPANAVRSPLDTKSNTKSRRSRAGSDRLDLPLADELEVDPEQMEEVEVRGRKLVENVVVAPKLSALAKLIKDRGKRVEELEQAHIHLAQTIMAVVGTEIKSRRREEVRKAREGEIRRREKLRADAKSQQTHTSDSGCEDGGGLLGSVRDGAARLRMSVERFALGRPDRSEVMDKLIDAIGPFVEEAWKRDSQYGITPWFKSVTASARAKVNRSSRPSTEGQAKHNGTGQNGQHSSNDHFHFNSTNGSSMHGTIWDALYDIDPNDLRPYHPVTRDRSIFLTPLELIGVLPPNGLPTIDLAFARLRSIQKRIDEIKLSPLPDASEKKKDRESFFIDERDEIRSSDEHAEHPKAIEAASSAFVTFRRWEDARRAARTLSHRPGRPLSCLVVMAPQSTDLDWERLVKGKFAAQFVRDWLVGAAVWLFQIFWLFPISFITTLISIKTLGEAIPALRTFFDLHSRARSLLTGLIPTLLVAGLGILIPVILFVIGRKAQTEVTFSGLHDGILVRYYKWLILNIVIFFCIGLASFRTFLEAFKKEIPDPFQLVASSFPAAAPFYAGWFILQTSLQNLMQFGLVGLPLITYVWGVRKATNPRKRKRGTQPRTIDYHYWTPNHLLGMHIIMIFAVLNPLVIPFGLIYYSVANVVFRNQLLRVYARRFYEGNGKMLTIRVLRYSMDGLALSHIIFLAFNLLNYSRARAGISGTLFGLTLLLKILATREFRARYERLEDAESARLCGNEEPFLSSEERSSTETRHEPNGAMSGVPMPEERLDKFHSPPDAMGPSTMSWNFPGLKTFGHGYHVKPIRSQPLKGRHKAKSSSLSKVVSRTNSQAEIMRPDSPTSVDSATGAAIQSSSRLLAAPLGIVQQVGGHVGEIFVQAPAKLLDLVTSKASHDNDWGRVNYLTRTQPTDLVMPGPKLHRWDDTPNGSASYECPYYLDEGPRALWLPRDPSGPVDLDDTIIMYRLLLSVHDRNVPKDKEKSFVDKSQDTKPGSRGSEISLSSIARPSVGEYDSEKSIGKIPFTQSPAGTPDEPPARATSYSTRAHRPSIVRVRTNSADRVTLGSTWGVRQSVSDSMEMKTLQTIPDDPATTSSIGATLAQPRIQRQPSLLSALRFGRSVEDTDTARPGSLFSYKTAADGGESRQNSDKRKTRILAAEDLRKALDATVMAEEEAEKAQKAKEEQAEKLDDARVEQEESGGWSLVKKLVLKRNAE</sequence>
<evidence type="ECO:0000256" key="4">
    <source>
        <dbReference type="ARBA" id="ARBA00022692"/>
    </source>
</evidence>
<feature type="region of interest" description="Disordered" evidence="7">
    <location>
        <begin position="228"/>
        <end position="249"/>
    </location>
</feature>
<feature type="transmembrane region" description="Helical" evidence="8">
    <location>
        <begin position="187"/>
        <end position="211"/>
    </location>
</feature>
<feature type="compositionally biased region" description="Basic and acidic residues" evidence="7">
    <location>
        <begin position="1090"/>
        <end position="1102"/>
    </location>
</feature>
<feature type="region of interest" description="Disordered" evidence="7">
    <location>
        <begin position="1322"/>
        <end position="1389"/>
    </location>
</feature>
<feature type="transmembrane region" description="Helical" evidence="8">
    <location>
        <begin position="757"/>
        <end position="774"/>
    </location>
</feature>
<name>A0A0B7FF60_THACB</name>
<evidence type="ECO:0000256" key="1">
    <source>
        <dbReference type="ARBA" id="ARBA00004141"/>
    </source>
</evidence>